<keyword evidence="2" id="KW-0812">Transmembrane</keyword>
<sequence length="242" mass="26884">MASLSAFWRRGLRPILSTPPLVRVASPIETRLALHQIKSVLFPMGPRAFSSGDLKPVEAVEPVDPADPTGEKAIYHGILATQIKLVKGFSLTTSAIGLSCQPVLYHHLQTTSGASLGVVLVTGAFLSFFTFATPLLIHFVSKKYVTELRYNQLEDTYTAITYSVLLKKKEIKFRLKDVQVPDIPGMFTTFKARNIPLFVDGTQFYVPQHYGKIMGYDKPLNLRWDPPTETQGKSDSSKPNQS</sequence>
<accession>A0A553N750</accession>
<evidence type="ECO:0008006" key="5">
    <source>
        <dbReference type="Google" id="ProtNLM"/>
    </source>
</evidence>
<proteinExistence type="inferred from homology"/>
<dbReference type="InterPro" id="IPR045325">
    <property type="entry name" value="TMEM70/TMEM186/TMEM223"/>
</dbReference>
<dbReference type="OrthoDB" id="156886at2759"/>
<dbReference type="Proteomes" id="UP000318571">
    <property type="component" value="Chromosome 8"/>
</dbReference>
<evidence type="ECO:0000313" key="3">
    <source>
        <dbReference type="EMBL" id="TRY61265.1"/>
    </source>
</evidence>
<keyword evidence="4" id="KW-1185">Reference proteome</keyword>
<protein>
    <recommendedName>
        <fullName evidence="5">Transmembrane protein 70 homolog, mitochondrial</fullName>
    </recommendedName>
</protein>
<dbReference type="Pfam" id="PF06979">
    <property type="entry name" value="TMEM70"/>
    <property type="match status" value="1"/>
</dbReference>
<dbReference type="STRING" id="6832.A0A553N750"/>
<dbReference type="PANTHER" id="PTHR13281">
    <property type="entry name" value="TRANSMEMBRANE PROTEIN 70, MITOCHONDRIAL"/>
    <property type="match status" value="1"/>
</dbReference>
<evidence type="ECO:0000313" key="4">
    <source>
        <dbReference type="Proteomes" id="UP000318571"/>
    </source>
</evidence>
<comment type="similarity">
    <text evidence="1">Belongs to the TMEM70 family.</text>
</comment>
<gene>
    <name evidence="3" type="ORF">TCAL_07457</name>
</gene>
<dbReference type="GO" id="GO:0033615">
    <property type="term" value="P:mitochondrial proton-transporting ATP synthase complex assembly"/>
    <property type="evidence" value="ECO:0007669"/>
    <property type="project" value="TreeGrafter"/>
</dbReference>
<name>A0A553N750_TIGCA</name>
<comment type="caution">
    <text evidence="3">The sequence shown here is derived from an EMBL/GenBank/DDBJ whole genome shotgun (WGS) entry which is preliminary data.</text>
</comment>
<dbReference type="AlphaFoldDB" id="A0A553N750"/>
<organism evidence="3 4">
    <name type="scientific">Tigriopus californicus</name>
    <name type="common">Marine copepod</name>
    <dbReference type="NCBI Taxonomy" id="6832"/>
    <lineage>
        <taxon>Eukaryota</taxon>
        <taxon>Metazoa</taxon>
        <taxon>Ecdysozoa</taxon>
        <taxon>Arthropoda</taxon>
        <taxon>Crustacea</taxon>
        <taxon>Multicrustacea</taxon>
        <taxon>Hexanauplia</taxon>
        <taxon>Copepoda</taxon>
        <taxon>Harpacticoida</taxon>
        <taxon>Harpacticidae</taxon>
        <taxon>Tigriopus</taxon>
    </lineage>
</organism>
<evidence type="ECO:0000256" key="1">
    <source>
        <dbReference type="ARBA" id="ARBA00005280"/>
    </source>
</evidence>
<dbReference type="InterPro" id="IPR009724">
    <property type="entry name" value="TMEM70"/>
</dbReference>
<keyword evidence="2" id="KW-0472">Membrane</keyword>
<feature type="transmembrane region" description="Helical" evidence="2">
    <location>
        <begin position="116"/>
        <end position="140"/>
    </location>
</feature>
<dbReference type="GO" id="GO:0031966">
    <property type="term" value="C:mitochondrial membrane"/>
    <property type="evidence" value="ECO:0007669"/>
    <property type="project" value="TreeGrafter"/>
</dbReference>
<dbReference type="OMA" id="NMNCISS"/>
<dbReference type="PANTHER" id="PTHR13281:SF0">
    <property type="entry name" value="TRANSMEMBRANE PROTEIN 70, MITOCHONDRIAL"/>
    <property type="match status" value="1"/>
</dbReference>
<keyword evidence="2" id="KW-1133">Transmembrane helix</keyword>
<evidence type="ECO:0000256" key="2">
    <source>
        <dbReference type="SAM" id="Phobius"/>
    </source>
</evidence>
<dbReference type="EMBL" id="VCGU01000459">
    <property type="protein sequence ID" value="TRY61265.1"/>
    <property type="molecule type" value="Genomic_DNA"/>
</dbReference>
<reference evidence="3 4" key="1">
    <citation type="journal article" date="2018" name="Nat. Ecol. Evol.">
        <title>Genomic signatures of mitonuclear coevolution across populations of Tigriopus californicus.</title>
        <authorList>
            <person name="Barreto F.S."/>
            <person name="Watson E.T."/>
            <person name="Lima T.G."/>
            <person name="Willett C.S."/>
            <person name="Edmands S."/>
            <person name="Li W."/>
            <person name="Burton R.S."/>
        </authorList>
    </citation>
    <scope>NUCLEOTIDE SEQUENCE [LARGE SCALE GENOMIC DNA]</scope>
    <source>
        <strain evidence="3 4">San Diego</strain>
    </source>
</reference>